<comment type="catalytic activity">
    <reaction evidence="15">
        <text>ATP + H2O = ADP + phosphate + H(+)</text>
        <dbReference type="Rhea" id="RHEA:13065"/>
        <dbReference type="ChEBI" id="CHEBI:15377"/>
        <dbReference type="ChEBI" id="CHEBI:15378"/>
        <dbReference type="ChEBI" id="CHEBI:30616"/>
        <dbReference type="ChEBI" id="CHEBI:43474"/>
        <dbReference type="ChEBI" id="CHEBI:456216"/>
    </reaction>
</comment>
<dbReference type="Pfam" id="PF13307">
    <property type="entry name" value="Helicase_C_2"/>
    <property type="match status" value="1"/>
</dbReference>
<feature type="binding site" evidence="15">
    <location>
        <position position="167"/>
    </location>
    <ligand>
        <name>[4Fe-4S] cluster</name>
        <dbReference type="ChEBI" id="CHEBI:49883"/>
    </ligand>
</feature>
<evidence type="ECO:0000256" key="14">
    <source>
        <dbReference type="ARBA" id="ARBA00023242"/>
    </source>
</evidence>
<dbReference type="NCBIfam" id="TIGR00604">
    <property type="entry name" value="rad3"/>
    <property type="match status" value="1"/>
</dbReference>
<keyword evidence="11 15" id="KW-0238">DNA-binding</keyword>
<dbReference type="SMART" id="SM00491">
    <property type="entry name" value="HELICc2"/>
    <property type="match status" value="1"/>
</dbReference>
<dbReference type="InterPro" id="IPR027417">
    <property type="entry name" value="P-loop_NTPase"/>
</dbReference>
<gene>
    <name evidence="18" type="ORF">O3P69_001348</name>
</gene>
<evidence type="ECO:0000256" key="11">
    <source>
        <dbReference type="ARBA" id="ARBA00023125"/>
    </source>
</evidence>
<evidence type="ECO:0000256" key="16">
    <source>
        <dbReference type="SAM" id="MobiDB-lite"/>
    </source>
</evidence>
<dbReference type="SUPFAM" id="SSF52540">
    <property type="entry name" value="P-loop containing nucleoside triphosphate hydrolases"/>
    <property type="match status" value="2"/>
</dbReference>
<dbReference type="PANTHER" id="PTHR11472:SF34">
    <property type="entry name" value="REGULATOR OF TELOMERE ELONGATION HELICASE 1"/>
    <property type="match status" value="1"/>
</dbReference>
<evidence type="ECO:0000256" key="2">
    <source>
        <dbReference type="ARBA" id="ARBA00022485"/>
    </source>
</evidence>
<dbReference type="PANTHER" id="PTHR11472">
    <property type="entry name" value="DNA REPAIR DEAD HELICASE RAD3/XP-D SUBFAMILY MEMBER"/>
    <property type="match status" value="1"/>
</dbReference>
<comment type="subcellular location">
    <subcellularLocation>
        <location evidence="1 15">Nucleus</location>
    </subcellularLocation>
</comment>
<dbReference type="Pfam" id="PF06733">
    <property type="entry name" value="DEAD_2"/>
    <property type="match status" value="1"/>
</dbReference>
<dbReference type="CDD" id="cd18788">
    <property type="entry name" value="SF2_C_XPD"/>
    <property type="match status" value="1"/>
</dbReference>
<dbReference type="GO" id="GO:0090657">
    <property type="term" value="P:telomeric loop disassembly"/>
    <property type="evidence" value="ECO:0007669"/>
    <property type="project" value="TreeGrafter"/>
</dbReference>
<keyword evidence="13 15" id="KW-0413">Isomerase</keyword>
<dbReference type="GO" id="GO:0005634">
    <property type="term" value="C:nucleus"/>
    <property type="evidence" value="ECO:0007669"/>
    <property type="project" value="UniProtKB-SubCell"/>
</dbReference>
<dbReference type="GO" id="GO:0051539">
    <property type="term" value="F:4 iron, 4 sulfur cluster binding"/>
    <property type="evidence" value="ECO:0007669"/>
    <property type="project" value="UniProtKB-UniRule"/>
</dbReference>
<dbReference type="InterPro" id="IPR013020">
    <property type="entry name" value="Rad3/Chl1-like"/>
</dbReference>
<feature type="binding site" evidence="15">
    <location>
        <position position="202"/>
    </location>
    <ligand>
        <name>[4Fe-4S] cluster</name>
        <dbReference type="ChEBI" id="CHEBI:49883"/>
    </ligand>
</feature>
<dbReference type="InterPro" id="IPR030845">
    <property type="entry name" value="RTEL1"/>
</dbReference>
<evidence type="ECO:0000256" key="8">
    <source>
        <dbReference type="ARBA" id="ARBA00022840"/>
    </source>
</evidence>
<dbReference type="PROSITE" id="PS51193">
    <property type="entry name" value="HELICASE_ATP_BIND_2"/>
    <property type="match status" value="1"/>
</dbReference>
<dbReference type="Pfam" id="PF23109">
    <property type="entry name" value="ARCH_RTEL1"/>
    <property type="match status" value="1"/>
</dbReference>
<evidence type="ECO:0000313" key="18">
    <source>
        <dbReference type="EMBL" id="KAK8402183.1"/>
    </source>
</evidence>
<keyword evidence="8 15" id="KW-0067">ATP-binding</keyword>
<dbReference type="InterPro" id="IPR057498">
    <property type="entry name" value="Rtel1_ARCH"/>
</dbReference>
<accession>A0AAW0USI6</accession>
<dbReference type="GO" id="GO:0003677">
    <property type="term" value="F:DNA binding"/>
    <property type="evidence" value="ECO:0007669"/>
    <property type="project" value="UniProtKB-UniRule"/>
</dbReference>
<dbReference type="Gene3D" id="3.40.50.300">
    <property type="entry name" value="P-loop containing nucleotide triphosphate hydrolases"/>
    <property type="match status" value="2"/>
</dbReference>
<dbReference type="GO" id="GO:0006260">
    <property type="term" value="P:DNA replication"/>
    <property type="evidence" value="ECO:0007669"/>
    <property type="project" value="InterPro"/>
</dbReference>
<evidence type="ECO:0000256" key="7">
    <source>
        <dbReference type="ARBA" id="ARBA00022806"/>
    </source>
</evidence>
<evidence type="ECO:0000256" key="5">
    <source>
        <dbReference type="ARBA" id="ARBA00022763"/>
    </source>
</evidence>
<dbReference type="InterPro" id="IPR006554">
    <property type="entry name" value="Helicase-like_DEXD_c2"/>
</dbReference>
<evidence type="ECO:0000259" key="17">
    <source>
        <dbReference type="PROSITE" id="PS51193"/>
    </source>
</evidence>
<dbReference type="InterPro" id="IPR006555">
    <property type="entry name" value="ATP-dep_Helicase_C"/>
</dbReference>
<keyword evidence="4 15" id="KW-0547">Nucleotide-binding</keyword>
<dbReference type="GO" id="GO:0046872">
    <property type="term" value="F:metal ion binding"/>
    <property type="evidence" value="ECO:0007669"/>
    <property type="project" value="UniProtKB-UniRule"/>
</dbReference>
<dbReference type="GO" id="GO:0016818">
    <property type="term" value="F:hydrolase activity, acting on acid anhydrides, in phosphorus-containing anhydrides"/>
    <property type="evidence" value="ECO:0007669"/>
    <property type="project" value="InterPro"/>
</dbReference>
<feature type="region of interest" description="Disordered" evidence="16">
    <location>
        <begin position="773"/>
        <end position="816"/>
    </location>
</feature>
<dbReference type="GO" id="GO:0006310">
    <property type="term" value="P:DNA recombination"/>
    <property type="evidence" value="ECO:0007669"/>
    <property type="project" value="InterPro"/>
</dbReference>
<dbReference type="EC" id="5.6.2.-" evidence="15"/>
<dbReference type="HAMAP" id="MF_03065">
    <property type="entry name" value="RTEL1"/>
    <property type="match status" value="1"/>
</dbReference>
<dbReference type="EMBL" id="JARAKH010000008">
    <property type="protein sequence ID" value="KAK8402183.1"/>
    <property type="molecule type" value="Genomic_DNA"/>
</dbReference>
<dbReference type="Gene3D" id="1.20.1160.20">
    <property type="match status" value="1"/>
</dbReference>
<dbReference type="InterPro" id="IPR010614">
    <property type="entry name" value="RAD3-like_helicase_DEAD"/>
</dbReference>
<dbReference type="Pfam" id="PF23116">
    <property type="entry name" value="HHD_RTEL1"/>
    <property type="match status" value="1"/>
</dbReference>
<feature type="domain" description="Helicase ATP-binding" evidence="17">
    <location>
        <begin position="7"/>
        <end position="292"/>
    </location>
</feature>
<organism evidence="18 19">
    <name type="scientific">Scylla paramamosain</name>
    <name type="common">Mud crab</name>
    <dbReference type="NCBI Taxonomy" id="85552"/>
    <lineage>
        <taxon>Eukaryota</taxon>
        <taxon>Metazoa</taxon>
        <taxon>Ecdysozoa</taxon>
        <taxon>Arthropoda</taxon>
        <taxon>Crustacea</taxon>
        <taxon>Multicrustacea</taxon>
        <taxon>Malacostraca</taxon>
        <taxon>Eumalacostraca</taxon>
        <taxon>Eucarida</taxon>
        <taxon>Decapoda</taxon>
        <taxon>Pleocyemata</taxon>
        <taxon>Brachyura</taxon>
        <taxon>Eubrachyura</taxon>
        <taxon>Portunoidea</taxon>
        <taxon>Portunidae</taxon>
        <taxon>Portuninae</taxon>
        <taxon>Scylla</taxon>
    </lineage>
</organism>
<dbReference type="GO" id="GO:0003678">
    <property type="term" value="F:DNA helicase activity"/>
    <property type="evidence" value="ECO:0007669"/>
    <property type="project" value="UniProtKB-UniRule"/>
</dbReference>
<dbReference type="InterPro" id="IPR014013">
    <property type="entry name" value="Helic_SF1/SF2_ATP-bd_DinG/Rad3"/>
</dbReference>
<evidence type="ECO:0000256" key="6">
    <source>
        <dbReference type="ARBA" id="ARBA00022801"/>
    </source>
</evidence>
<name>A0AAW0USI6_SCYPA</name>
<dbReference type="GO" id="GO:0005524">
    <property type="term" value="F:ATP binding"/>
    <property type="evidence" value="ECO:0007669"/>
    <property type="project" value="UniProtKB-UniRule"/>
</dbReference>
<keyword evidence="3 15" id="KW-0479">Metal-binding</keyword>
<protein>
    <recommendedName>
        <fullName evidence="15">Regulator of telomere elongation helicase 1 homolog</fullName>
        <ecNumber evidence="15">5.6.2.-</ecNumber>
    </recommendedName>
</protein>
<evidence type="ECO:0000256" key="10">
    <source>
        <dbReference type="ARBA" id="ARBA00023014"/>
    </source>
</evidence>
<proteinExistence type="inferred from homology"/>
<keyword evidence="19" id="KW-1185">Reference proteome</keyword>
<keyword evidence="2 15" id="KW-0004">4Fe-4S</keyword>
<keyword evidence="6 15" id="KW-0378">Hydrolase</keyword>
<keyword evidence="9 15" id="KW-0408">Iron</keyword>
<evidence type="ECO:0000313" key="19">
    <source>
        <dbReference type="Proteomes" id="UP001487740"/>
    </source>
</evidence>
<keyword evidence="12 15" id="KW-0234">DNA repair</keyword>
<keyword evidence="14 15" id="KW-0539">Nucleus</keyword>
<dbReference type="Proteomes" id="UP001487740">
    <property type="component" value="Unassembled WGS sequence"/>
</dbReference>
<feature type="compositionally biased region" description="Basic and acidic residues" evidence="16">
    <location>
        <begin position="911"/>
        <end position="925"/>
    </location>
</feature>
<keyword evidence="5 15" id="KW-0227">DNA damage</keyword>
<dbReference type="CDD" id="cd17970">
    <property type="entry name" value="DEAHc_FancJ"/>
    <property type="match status" value="1"/>
</dbReference>
<evidence type="ECO:0000256" key="13">
    <source>
        <dbReference type="ARBA" id="ARBA00023235"/>
    </source>
</evidence>
<evidence type="ECO:0000256" key="9">
    <source>
        <dbReference type="ARBA" id="ARBA00023004"/>
    </source>
</evidence>
<feature type="region of interest" description="Disordered" evidence="16">
    <location>
        <begin position="868"/>
        <end position="925"/>
    </location>
</feature>
<dbReference type="GO" id="GO:1904430">
    <property type="term" value="P:negative regulation of t-circle formation"/>
    <property type="evidence" value="ECO:0007669"/>
    <property type="project" value="TreeGrafter"/>
</dbReference>
<comment type="function">
    <text evidence="15">A probable ATP-dependent DNA helicase implicated in DNA repair and the maintenance of genomic stability. Acts as an anti-recombinase to counteract toxic recombination and limit crossover during meiosis. Regulates meiotic recombination and crossover homeostasis by physically dissociating strand invasion events and thereby promotes noncrossover repair by meiotic synthesis dependent strand annealing (SDSA) as well as disassembly of D loop recombination intermediates.</text>
</comment>
<keyword evidence="10 15" id="KW-0411">Iron-sulfur</keyword>
<evidence type="ECO:0000256" key="12">
    <source>
        <dbReference type="ARBA" id="ARBA00023204"/>
    </source>
</evidence>
<dbReference type="GO" id="GO:0010569">
    <property type="term" value="P:regulation of double-strand break repair via homologous recombination"/>
    <property type="evidence" value="ECO:0007669"/>
    <property type="project" value="UniProtKB-UniRule"/>
</dbReference>
<evidence type="ECO:0000256" key="3">
    <source>
        <dbReference type="ARBA" id="ARBA00022723"/>
    </source>
</evidence>
<evidence type="ECO:0000256" key="15">
    <source>
        <dbReference type="HAMAP-Rule" id="MF_03065"/>
    </source>
</evidence>
<dbReference type="GO" id="GO:0006281">
    <property type="term" value="P:DNA repair"/>
    <property type="evidence" value="ECO:0007669"/>
    <property type="project" value="UniProtKB-UniRule"/>
</dbReference>
<evidence type="ECO:0000256" key="1">
    <source>
        <dbReference type="ARBA" id="ARBA00004123"/>
    </source>
</evidence>
<reference evidence="18 19" key="1">
    <citation type="submission" date="2023-03" db="EMBL/GenBank/DDBJ databases">
        <title>High-quality genome of Scylla paramamosain provides insights in environmental adaptation.</title>
        <authorList>
            <person name="Zhang L."/>
        </authorList>
    </citation>
    <scope>NUCLEOTIDE SEQUENCE [LARGE SCALE GENOMIC DNA]</scope>
    <source>
        <strain evidence="18">LZ_2023a</strain>
        <tissue evidence="18">Muscle</tissue>
    </source>
</reference>
<dbReference type="AlphaFoldDB" id="A0AAW0USI6"/>
<dbReference type="GO" id="GO:0045910">
    <property type="term" value="P:negative regulation of DNA recombination"/>
    <property type="evidence" value="ECO:0007669"/>
    <property type="project" value="TreeGrafter"/>
</dbReference>
<feature type="compositionally biased region" description="Polar residues" evidence="16">
    <location>
        <begin position="773"/>
        <end position="794"/>
    </location>
</feature>
<evidence type="ECO:0000256" key="4">
    <source>
        <dbReference type="ARBA" id="ARBA00022741"/>
    </source>
</evidence>
<dbReference type="GO" id="GO:0070182">
    <property type="term" value="F:DNA polymerase binding"/>
    <property type="evidence" value="ECO:0007669"/>
    <property type="project" value="TreeGrafter"/>
</dbReference>
<dbReference type="InterPro" id="IPR045028">
    <property type="entry name" value="DinG/Rad3-like"/>
</dbReference>
<dbReference type="SMART" id="SM00488">
    <property type="entry name" value="DEXDc2"/>
    <property type="match status" value="1"/>
</dbReference>
<comment type="similarity">
    <text evidence="15">Belongs to the helicase family. RAD3/XPD subfamily.</text>
</comment>
<feature type="binding site" evidence="15">
    <location>
        <position position="140"/>
    </location>
    <ligand>
        <name>[4Fe-4S] cluster</name>
        <dbReference type="ChEBI" id="CHEBI:49883"/>
    </ligand>
</feature>
<sequence>MPEVLLNGVQVRFPFEPYGVQTTYMTKVIECLQNGTNGILESPTGTGKTLCLLCSSLAWLETTKAKFSAMRQESSSAPASLSMQLAGAVGQSWQDVRMVPPKIIYSSRTHSQLSQAISELKRTTYKYMKVSVVGSRDQMCVHPEVSKETNNNSKVYMCQMRVKAKTCHYYNQVDNKKDDAELRKDILDIEDLVKMGKKRAFCPYYMSRELKRDSDIIFMPYNYLLDPKTRKAHGVELEGNIVIFDEAHNVEKMCEEAASHQFTSTDLALCIDEVTQVMKKIQENHDASDAAAAVADSSQDLPDFLANDLYTLKALFLELEKAIDSIPLPADGSGASHSGDYMFEILEKADITPNKKTVIVELLEKLIQYLTVNSSSPFQRKGAGLQKFLDLIYIVYSKDCFSLEQMQSVKRSYKVHVSVEEPKKKGGQQDVWHVPKPVSSKSGRVISYWCFHPGFGMQSLVEQGAKCVILTSGTLSPLDSFASELQVPFPVQLENPHIIKRHQVWAGVVCHGPDGMNLNSSFKNRSDPRYKRSLGQTIVNLARVIPDGLLIVRKIGRPQVYGADCLKSSQSSWSQRRKMSSRQRCKNIMRKSKIQPLWGACFMAVCRGKVSEGLDFADCNGRAVIITGLPYPPFKDPRVVLKQKYLEEARTRRKHGLTGQAWYNLEASRAVNQAVGRVIRHKDDFGAIVLCDSRFASTHFKGQLSSWIRPHITNYNKFGPVIREITQFFKQAQILLPCSKGEKKCAPARTIKHEESNPSGSYPVTAHGLESISSRSVNSQNTSKHSMEHQNTVDSPLETISDLNYPPSKENKKDVRNANESIFTLLEQEVKVKPQEITFSAPPPPLPDYLSIKMNSKRRKIKLVPRMGIPDEGSEGVSEHVLRPPNPETSVSSGSDKVDKHSKLCQPTELEGNKMKKASEKEEEKKRKLKATGAYIMEVKAAVSKEKYAVFSSAIKEYKNRSDFKKLLNVMPTIFSNDPAQQALMKKFQHFLKPEDREKFEAFVADTSQT</sequence>
<comment type="caution">
    <text evidence="18">The sequence shown here is derived from an EMBL/GenBank/DDBJ whole genome shotgun (WGS) entry which is preliminary data.</text>
</comment>
<feature type="binding site" evidence="15">
    <location>
        <position position="158"/>
    </location>
    <ligand>
        <name>[4Fe-4S] cluster</name>
        <dbReference type="ChEBI" id="CHEBI:49883"/>
    </ligand>
</feature>
<keyword evidence="7 15" id="KW-0347">Helicase</keyword>